<keyword evidence="2 6" id="KW-0288">FMN</keyword>
<dbReference type="InterPro" id="IPR036661">
    <property type="entry name" value="Luciferase-like_sf"/>
</dbReference>
<keyword evidence="3" id="KW-0560">Oxidoreductase</keyword>
<evidence type="ECO:0000259" key="7">
    <source>
        <dbReference type="Pfam" id="PF00296"/>
    </source>
</evidence>
<evidence type="ECO:0000313" key="8">
    <source>
        <dbReference type="EMBL" id="REH27623.1"/>
    </source>
</evidence>
<dbReference type="Gene3D" id="3.20.20.30">
    <property type="entry name" value="Luciferase-like domain"/>
    <property type="match status" value="1"/>
</dbReference>
<organism evidence="8 9">
    <name type="scientific">Kutzneria buriramensis</name>
    <dbReference type="NCBI Taxonomy" id="1045776"/>
    <lineage>
        <taxon>Bacteria</taxon>
        <taxon>Bacillati</taxon>
        <taxon>Actinomycetota</taxon>
        <taxon>Actinomycetes</taxon>
        <taxon>Pseudonocardiales</taxon>
        <taxon>Pseudonocardiaceae</taxon>
        <taxon>Kutzneria</taxon>
    </lineage>
</organism>
<gene>
    <name evidence="8" type="ORF">BCF44_12911</name>
</gene>
<reference evidence="8 9" key="1">
    <citation type="submission" date="2018-08" db="EMBL/GenBank/DDBJ databases">
        <title>Genomic Encyclopedia of Archaeal and Bacterial Type Strains, Phase II (KMG-II): from individual species to whole genera.</title>
        <authorList>
            <person name="Goeker M."/>
        </authorList>
    </citation>
    <scope>NUCLEOTIDE SEQUENCE [LARGE SCALE GENOMIC DNA]</scope>
    <source>
        <strain evidence="8 9">DSM 45791</strain>
    </source>
</reference>
<feature type="domain" description="Luciferase-like" evidence="7">
    <location>
        <begin position="25"/>
        <end position="318"/>
    </location>
</feature>
<dbReference type="GO" id="GO:0004497">
    <property type="term" value="F:monooxygenase activity"/>
    <property type="evidence" value="ECO:0007669"/>
    <property type="project" value="UniProtKB-KW"/>
</dbReference>
<protein>
    <submittedName>
        <fullName evidence="8">Alkanesulfonate monooxygenase SsuD/methylene tetrahydromethanopterin reductase-like flavin-dependent oxidoreductase (Luciferase family)</fullName>
    </submittedName>
</protein>
<dbReference type="AlphaFoldDB" id="A0A3E0GVT0"/>
<feature type="binding site" evidence="6">
    <location>
        <position position="58"/>
    </location>
    <ligand>
        <name>FMN</name>
        <dbReference type="ChEBI" id="CHEBI:58210"/>
    </ligand>
</feature>
<evidence type="ECO:0000256" key="3">
    <source>
        <dbReference type="ARBA" id="ARBA00023002"/>
    </source>
</evidence>
<keyword evidence="1 6" id="KW-0285">Flavoprotein</keyword>
<feature type="binding site" evidence="6">
    <location>
        <position position="170"/>
    </location>
    <ligand>
        <name>FMN</name>
        <dbReference type="ChEBI" id="CHEBI:58210"/>
    </ligand>
</feature>
<dbReference type="Proteomes" id="UP000256269">
    <property type="component" value="Unassembled WGS sequence"/>
</dbReference>
<dbReference type="PANTHER" id="PTHR30011:SF16">
    <property type="entry name" value="C2H2 FINGER DOMAIN TRANSCRIPTION FACTOR (EUROFUNG)-RELATED"/>
    <property type="match status" value="1"/>
</dbReference>
<evidence type="ECO:0000313" key="9">
    <source>
        <dbReference type="Proteomes" id="UP000256269"/>
    </source>
</evidence>
<sequence>MAIPVPLHLAIALDGAGWHPAAWRTAAVPAHAYFGLRYWADLAAEAEAARIDYVSFEDELAVQSPLPTGRDDRVDLFRGRFDAVQLAAGLTARTRHLGFVPVATTTHTEPFHASTAIATLDHVSTGRAGWQVRVSRNPSEARNVGRRTIPEIEPSGVASATKTRLRAELYREAEDFVEVSRRLWDSWEDDAVIRDLPTGRYLDRDRLHHVDFTGATFSVKGPSVVPRPPQGQPPVAVLAHEHNAFVLAARCADIAYVTPTDEHDAARLVEAIRAVEAEVGRREPGLKILADLVVFVGADAADRKARWDELAGAPMTSDAAVFVGSPVELAETVLRWQAGGIDGFRLRPGSHADDLIAVTRGLVPELQARGAFRTDYRSATLRARFGLTRPENRYAAA</sequence>
<dbReference type="Pfam" id="PF00296">
    <property type="entry name" value="Bac_luciferase"/>
    <property type="match status" value="1"/>
</dbReference>
<keyword evidence="4 8" id="KW-0503">Monooxygenase</keyword>
<proteinExistence type="inferred from homology"/>
<dbReference type="PANTHER" id="PTHR30011">
    <property type="entry name" value="ALKANESULFONATE MONOOXYGENASE-RELATED"/>
    <property type="match status" value="1"/>
</dbReference>
<dbReference type="InterPro" id="IPR051260">
    <property type="entry name" value="Diverse_substr_monoxygenases"/>
</dbReference>
<evidence type="ECO:0000256" key="6">
    <source>
        <dbReference type="PIRSR" id="PIRSR000337-1"/>
    </source>
</evidence>
<dbReference type="InterPro" id="IPR016215">
    <property type="entry name" value="NTA_MOA"/>
</dbReference>
<accession>A0A3E0GVT0</accession>
<comment type="similarity">
    <text evidence="5">Belongs to the NtaA/SnaA/DszA monooxygenase family.</text>
</comment>
<comment type="caution">
    <text evidence="8">The sequence shown here is derived from an EMBL/GenBank/DDBJ whole genome shotgun (WGS) entry which is preliminary data.</text>
</comment>
<dbReference type="PIRSF" id="PIRSF000337">
    <property type="entry name" value="NTA_MOA"/>
    <property type="match status" value="1"/>
</dbReference>
<evidence type="ECO:0000256" key="1">
    <source>
        <dbReference type="ARBA" id="ARBA00022630"/>
    </source>
</evidence>
<dbReference type="RefSeq" id="WP_379801800.1">
    <property type="nucleotide sequence ID" value="NZ_CP144375.1"/>
</dbReference>
<dbReference type="GO" id="GO:0016705">
    <property type="term" value="F:oxidoreductase activity, acting on paired donors, with incorporation or reduction of molecular oxygen"/>
    <property type="evidence" value="ECO:0007669"/>
    <property type="project" value="InterPro"/>
</dbReference>
<evidence type="ECO:0000256" key="4">
    <source>
        <dbReference type="ARBA" id="ARBA00023033"/>
    </source>
</evidence>
<keyword evidence="9" id="KW-1185">Reference proteome</keyword>
<dbReference type="SUPFAM" id="SSF51679">
    <property type="entry name" value="Bacterial luciferase-like"/>
    <property type="match status" value="1"/>
</dbReference>
<name>A0A3E0GVT0_9PSEU</name>
<dbReference type="EMBL" id="QUNO01000029">
    <property type="protein sequence ID" value="REH27623.1"/>
    <property type="molecule type" value="Genomic_DNA"/>
</dbReference>
<dbReference type="InterPro" id="IPR011251">
    <property type="entry name" value="Luciferase-like_dom"/>
</dbReference>
<evidence type="ECO:0000256" key="5">
    <source>
        <dbReference type="ARBA" id="ARBA00033748"/>
    </source>
</evidence>
<evidence type="ECO:0000256" key="2">
    <source>
        <dbReference type="ARBA" id="ARBA00022643"/>
    </source>
</evidence>